<evidence type="ECO:0000259" key="1">
    <source>
        <dbReference type="Pfam" id="PF08878"/>
    </source>
</evidence>
<evidence type="ECO:0000313" key="3">
    <source>
        <dbReference type="Proteomes" id="UP000748881"/>
    </source>
</evidence>
<name>A0A9Q5G3Y2_STRSU</name>
<accession>A0A9Q5G3Y2</accession>
<gene>
    <name evidence="2" type="ORF">HO898_05345</name>
</gene>
<dbReference type="InterPro" id="IPR014976">
    <property type="entry name" value="AbpA_HamA_C"/>
</dbReference>
<dbReference type="Pfam" id="PF08878">
    <property type="entry name" value="HamA"/>
    <property type="match status" value="1"/>
</dbReference>
<evidence type="ECO:0000313" key="2">
    <source>
        <dbReference type="EMBL" id="NQP83172.1"/>
    </source>
</evidence>
<organism evidence="2 3">
    <name type="scientific">Streptococcus suis</name>
    <dbReference type="NCBI Taxonomy" id="1307"/>
    <lineage>
        <taxon>Bacteria</taxon>
        <taxon>Bacillati</taxon>
        <taxon>Bacillota</taxon>
        <taxon>Bacilli</taxon>
        <taxon>Lactobacillales</taxon>
        <taxon>Streptococcaceae</taxon>
        <taxon>Streptococcus</taxon>
    </lineage>
</organism>
<protein>
    <submittedName>
        <fullName evidence="2">DUF1837 domain-containing protein</fullName>
    </submittedName>
</protein>
<reference evidence="2" key="1">
    <citation type="submission" date="2020-05" db="EMBL/GenBank/DDBJ databases">
        <title>Linking phenotype, genotype and ecology: antimicrobial resistance in the zoonotic pathogen Streptococcus suis.</title>
        <authorList>
            <person name="Hadjirin N.F."/>
            <person name="Miller E.L."/>
            <person name="Murray G.R."/>
            <person name="Yen P.L.K."/>
            <person name="Phuc H.D."/>
            <person name="Wileman T.M."/>
            <person name="Hernandez-Garcia J."/>
            <person name="Williamson S.M."/>
            <person name="Parkhill J."/>
            <person name="Maskell D.J."/>
            <person name="Zhou R."/>
            <person name="Fittipaldi N."/>
            <person name="Gottschalk M."/>
            <person name="Tucker A.D.W."/>
            <person name="Hoa N.T."/>
            <person name="Welch J."/>
            <person name="Weinert L.A."/>
        </authorList>
    </citation>
    <scope>NUCLEOTIDE SEQUENCE</scope>
    <source>
        <strain evidence="2">TMW_SS111</strain>
    </source>
</reference>
<dbReference type="RefSeq" id="WP_171997262.1">
    <property type="nucleotide sequence ID" value="NZ_CP102135.1"/>
</dbReference>
<comment type="caution">
    <text evidence="2">The sequence shown here is derived from an EMBL/GenBank/DDBJ whole genome shotgun (WGS) entry which is preliminary data.</text>
</comment>
<dbReference type="EMBL" id="JABLKP010000005">
    <property type="protein sequence ID" value="NQP83172.1"/>
    <property type="molecule type" value="Genomic_DNA"/>
</dbReference>
<dbReference type="AlphaFoldDB" id="A0A9Q5G3Y2"/>
<dbReference type="Proteomes" id="UP000748881">
    <property type="component" value="Unassembled WGS sequence"/>
</dbReference>
<feature type="domain" description="Anti-bacteriophage protein A/HamA C-terminal" evidence="1">
    <location>
        <begin position="24"/>
        <end position="233"/>
    </location>
</feature>
<proteinExistence type="predicted"/>
<sequence>MALQLPDGVTIDDYNDYKIIEIRDLSNELKEKIKNELTVICHGEYALSSALKYHTFEGTIAELVNYRLPAEKDKRVGAIGELILNVIIRSTGDFEVISPFFNLEERNVKKGFDILAVDLNKEIWIIESKAGELGTMTDVTSKILERINTANRDLVNRLNNDNAQLWLNAVNSVRSSIDHTDEKKTVINILENLGNTNVSDDKNVLLGGTVFCSFNTKIELQRFKSLYQRIKTQSKFSKLQIIAIQKRTFEAVVDFLNTLNV</sequence>